<dbReference type="GO" id="GO:0020037">
    <property type="term" value="F:heme binding"/>
    <property type="evidence" value="ECO:0007669"/>
    <property type="project" value="InterPro"/>
</dbReference>
<evidence type="ECO:0000256" key="6">
    <source>
        <dbReference type="ARBA" id="ARBA00023004"/>
    </source>
</evidence>
<dbReference type="InterPro" id="IPR001128">
    <property type="entry name" value="Cyt_P450"/>
</dbReference>
<keyword evidence="12" id="KW-1185">Reference proteome</keyword>
<comment type="cofactor">
    <cofactor evidence="1 8">
        <name>heme</name>
        <dbReference type="ChEBI" id="CHEBI:30413"/>
    </cofactor>
</comment>
<keyword evidence="10" id="KW-0812">Transmembrane</keyword>
<evidence type="ECO:0000313" key="11">
    <source>
        <dbReference type="EMBL" id="GAM33527.1"/>
    </source>
</evidence>
<dbReference type="Gene3D" id="1.10.630.10">
    <property type="entry name" value="Cytochrome P450"/>
    <property type="match status" value="1"/>
</dbReference>
<evidence type="ECO:0000256" key="9">
    <source>
        <dbReference type="RuleBase" id="RU000461"/>
    </source>
</evidence>
<dbReference type="InterPro" id="IPR017972">
    <property type="entry name" value="Cyt_P450_CS"/>
</dbReference>
<keyword evidence="6 8" id="KW-0408">Iron</keyword>
<dbReference type="PROSITE" id="PS00086">
    <property type="entry name" value="CYTOCHROME_P450"/>
    <property type="match status" value="1"/>
</dbReference>
<evidence type="ECO:0000313" key="12">
    <source>
        <dbReference type="Proteomes" id="UP000053095"/>
    </source>
</evidence>
<feature type="transmembrane region" description="Helical" evidence="10">
    <location>
        <begin position="12"/>
        <end position="33"/>
    </location>
</feature>
<evidence type="ECO:0000256" key="4">
    <source>
        <dbReference type="ARBA" id="ARBA00022723"/>
    </source>
</evidence>
<evidence type="ECO:0000256" key="2">
    <source>
        <dbReference type="ARBA" id="ARBA00010617"/>
    </source>
</evidence>
<evidence type="ECO:0000256" key="7">
    <source>
        <dbReference type="ARBA" id="ARBA00023033"/>
    </source>
</evidence>
<dbReference type="PRINTS" id="PR00463">
    <property type="entry name" value="EP450I"/>
</dbReference>
<dbReference type="InterPro" id="IPR036396">
    <property type="entry name" value="Cyt_P450_sf"/>
</dbReference>
<name>A0A0B8MXJ2_TALPI</name>
<feature type="binding site" description="axial binding residue" evidence="8">
    <location>
        <position position="480"/>
    </location>
    <ligand>
        <name>heme</name>
        <dbReference type="ChEBI" id="CHEBI:30413"/>
    </ligand>
    <ligandPart>
        <name>Fe</name>
        <dbReference type="ChEBI" id="CHEBI:18248"/>
    </ligandPart>
</feature>
<dbReference type="CDD" id="cd11063">
    <property type="entry name" value="CYP52"/>
    <property type="match status" value="1"/>
</dbReference>
<dbReference type="InterPro" id="IPR047146">
    <property type="entry name" value="Cyt_P450_E_CYP52_fungi"/>
</dbReference>
<reference evidence="12" key="1">
    <citation type="journal article" date="2015" name="Genome Announc.">
        <title>Draft genome sequence of Talaromyces cellulolyticus strain Y-94, a source of lignocellulosic biomass-degrading enzymes.</title>
        <authorList>
            <person name="Fujii T."/>
            <person name="Koike H."/>
            <person name="Sawayama S."/>
            <person name="Yano S."/>
            <person name="Inoue H."/>
        </authorList>
    </citation>
    <scope>NUCLEOTIDE SEQUENCE [LARGE SCALE GENOMIC DNA]</scope>
    <source>
        <strain evidence="12">Y-94</strain>
    </source>
</reference>
<keyword evidence="4 8" id="KW-0479">Metal-binding</keyword>
<evidence type="ECO:0000256" key="5">
    <source>
        <dbReference type="ARBA" id="ARBA00023002"/>
    </source>
</evidence>
<dbReference type="EMBL" id="DF933807">
    <property type="protein sequence ID" value="GAM33527.1"/>
    <property type="molecule type" value="Genomic_DNA"/>
</dbReference>
<organism evidence="11 12">
    <name type="scientific">Talaromyces pinophilus</name>
    <name type="common">Penicillium pinophilum</name>
    <dbReference type="NCBI Taxonomy" id="128442"/>
    <lineage>
        <taxon>Eukaryota</taxon>
        <taxon>Fungi</taxon>
        <taxon>Dikarya</taxon>
        <taxon>Ascomycota</taxon>
        <taxon>Pezizomycotina</taxon>
        <taxon>Eurotiomycetes</taxon>
        <taxon>Eurotiomycetidae</taxon>
        <taxon>Eurotiales</taxon>
        <taxon>Trichocomaceae</taxon>
        <taxon>Talaromyces</taxon>
        <taxon>Talaromyces sect. Talaromyces</taxon>
    </lineage>
</organism>
<keyword evidence="5 9" id="KW-0560">Oxidoreductase</keyword>
<proteinExistence type="inferred from homology"/>
<dbReference type="GO" id="GO:0005506">
    <property type="term" value="F:iron ion binding"/>
    <property type="evidence" value="ECO:0007669"/>
    <property type="project" value="InterPro"/>
</dbReference>
<evidence type="ECO:0000256" key="1">
    <source>
        <dbReference type="ARBA" id="ARBA00001971"/>
    </source>
</evidence>
<comment type="similarity">
    <text evidence="2 9">Belongs to the cytochrome P450 family.</text>
</comment>
<dbReference type="InterPro" id="IPR002401">
    <property type="entry name" value="Cyt_P450_E_grp-I"/>
</dbReference>
<sequence length="554" mass="63178">MITQITYSNVLAIGICLVAVRAFHVFVVLPILYTRKARSLGCEPAPTEPTKWPLGLDMVVRGLRASREQRVMDFVLERFDAMGRYTWYMKLLGSTNLITAEPANIQALLATQFEDFKTGAPKVMSLKQMIGRSIFIADGKAWHDARVLMRPLFSRENVSDLTVFEDHFQTLLKCLLQPGTEVDETGRKWTKRASLASFFPCFTIDSATEIFVGKSVDSLKTRLEEVIRESSGEIKDVDTVPKRDFAWAFNRSLQIANVRLRLRSLSSLYGRKELKECKRVLYKFINDAIHAADLAKGQGQVRVKYDFINTLRQNCPDHTEVPEQIAGLLAAGRDSTASLMGFVFYHMIRNPRVFEKLLRIVRETFGPADDDAPKRITFETLRSCKYLQNVMNEALRMNSVVPFNSKCAVRDTMLPTGGGADGTKPIYIRKGTEIAYSTYVLHRRKDLWGEDADQFRPERWEEKRPANWHFQPFSGGPRICIGQQFALTEVGYVIVRLLQCFDGIEGLDYDGTRRDWLRFSIIVTPGTPNPKEKAVPCKLRLAPEIMEKYESKLE</sequence>
<keyword evidence="10" id="KW-1133">Transmembrane helix</keyword>
<dbReference type="AlphaFoldDB" id="A0A0B8MXJ2"/>
<gene>
    <name evidence="11" type="ORF">TCE0_011r00482</name>
</gene>
<dbReference type="PANTHER" id="PTHR24287">
    <property type="entry name" value="P450, PUTATIVE (EUROFUNG)-RELATED"/>
    <property type="match status" value="1"/>
</dbReference>
<dbReference type="GO" id="GO:0004497">
    <property type="term" value="F:monooxygenase activity"/>
    <property type="evidence" value="ECO:0007669"/>
    <property type="project" value="UniProtKB-KW"/>
</dbReference>
<evidence type="ECO:0000256" key="8">
    <source>
        <dbReference type="PIRSR" id="PIRSR602401-1"/>
    </source>
</evidence>
<evidence type="ECO:0000256" key="3">
    <source>
        <dbReference type="ARBA" id="ARBA00022617"/>
    </source>
</evidence>
<evidence type="ECO:0008006" key="13">
    <source>
        <dbReference type="Google" id="ProtNLM"/>
    </source>
</evidence>
<protein>
    <recommendedName>
        <fullName evidence="13">Cytochrome P450</fullName>
    </recommendedName>
</protein>
<keyword evidence="3 8" id="KW-0349">Heme</keyword>
<evidence type="ECO:0000256" key="10">
    <source>
        <dbReference type="SAM" id="Phobius"/>
    </source>
</evidence>
<dbReference type="PRINTS" id="PR00385">
    <property type="entry name" value="P450"/>
</dbReference>
<dbReference type="PANTHER" id="PTHR24287:SF1">
    <property type="entry name" value="P450, PUTATIVE (EUROFUNG)-RELATED"/>
    <property type="match status" value="1"/>
</dbReference>
<dbReference type="Proteomes" id="UP000053095">
    <property type="component" value="Unassembled WGS sequence"/>
</dbReference>
<dbReference type="GO" id="GO:0016705">
    <property type="term" value="F:oxidoreductase activity, acting on paired donors, with incorporation or reduction of molecular oxygen"/>
    <property type="evidence" value="ECO:0007669"/>
    <property type="project" value="InterPro"/>
</dbReference>
<keyword evidence="10" id="KW-0472">Membrane</keyword>
<keyword evidence="7 9" id="KW-0503">Monooxygenase</keyword>
<dbReference type="SUPFAM" id="SSF48264">
    <property type="entry name" value="Cytochrome P450"/>
    <property type="match status" value="1"/>
</dbReference>
<accession>A0A0B8MXJ2</accession>
<dbReference type="Pfam" id="PF00067">
    <property type="entry name" value="p450"/>
    <property type="match status" value="1"/>
</dbReference>